<evidence type="ECO:0000256" key="4">
    <source>
        <dbReference type="ARBA" id="ARBA00013078"/>
    </source>
</evidence>
<dbReference type="PROSITE" id="PS01228">
    <property type="entry name" value="COF_1"/>
    <property type="match status" value="1"/>
</dbReference>
<dbReference type="InterPro" id="IPR006439">
    <property type="entry name" value="HAD-SF_hydro_IA"/>
</dbReference>
<dbReference type="Proteomes" id="UP000483362">
    <property type="component" value="Unassembled WGS sequence"/>
</dbReference>
<organism evidence="5 6">
    <name type="scientific">Sodaliphilus pleomorphus</name>
    <dbReference type="NCBI Taxonomy" id="2606626"/>
    <lineage>
        <taxon>Bacteria</taxon>
        <taxon>Pseudomonadati</taxon>
        <taxon>Bacteroidota</taxon>
        <taxon>Bacteroidia</taxon>
        <taxon>Bacteroidales</taxon>
        <taxon>Muribaculaceae</taxon>
        <taxon>Sodaliphilus</taxon>
    </lineage>
</organism>
<accession>A0A6L5XD04</accession>
<dbReference type="PANTHER" id="PTHR43434">
    <property type="entry name" value="PHOSPHOGLYCOLATE PHOSPHATASE"/>
    <property type="match status" value="1"/>
</dbReference>
<dbReference type="GO" id="GO:0008967">
    <property type="term" value="F:phosphoglycolate phosphatase activity"/>
    <property type="evidence" value="ECO:0007669"/>
    <property type="project" value="UniProtKB-EC"/>
</dbReference>
<dbReference type="SUPFAM" id="SSF56784">
    <property type="entry name" value="HAD-like"/>
    <property type="match status" value="1"/>
</dbReference>
<proteinExistence type="inferred from homology"/>
<comment type="catalytic activity">
    <reaction evidence="1">
        <text>2-phosphoglycolate + H2O = glycolate + phosphate</text>
        <dbReference type="Rhea" id="RHEA:14369"/>
        <dbReference type="ChEBI" id="CHEBI:15377"/>
        <dbReference type="ChEBI" id="CHEBI:29805"/>
        <dbReference type="ChEBI" id="CHEBI:43474"/>
        <dbReference type="ChEBI" id="CHEBI:58033"/>
        <dbReference type="EC" id="3.1.3.18"/>
    </reaction>
</comment>
<dbReference type="SFLD" id="SFLDS00003">
    <property type="entry name" value="Haloacid_Dehalogenase"/>
    <property type="match status" value="1"/>
</dbReference>
<comment type="pathway">
    <text evidence="2">Organic acid metabolism; glycolate biosynthesis; glycolate from 2-phosphoglycolate: step 1/1.</text>
</comment>
<name>A0A6L5XD04_9BACT</name>
<evidence type="ECO:0000256" key="2">
    <source>
        <dbReference type="ARBA" id="ARBA00004818"/>
    </source>
</evidence>
<evidence type="ECO:0000256" key="3">
    <source>
        <dbReference type="ARBA" id="ARBA00006171"/>
    </source>
</evidence>
<dbReference type="NCBIfam" id="TIGR01549">
    <property type="entry name" value="HAD-SF-IA-v1"/>
    <property type="match status" value="1"/>
</dbReference>
<reference evidence="5 6" key="1">
    <citation type="submission" date="2019-08" db="EMBL/GenBank/DDBJ databases">
        <title>In-depth cultivation of the pig gut microbiome towards novel bacterial diversity and tailored functional studies.</title>
        <authorList>
            <person name="Wylensek D."/>
            <person name="Hitch T.C.A."/>
            <person name="Clavel T."/>
        </authorList>
    </citation>
    <scope>NUCLEOTIDE SEQUENCE [LARGE SCALE GENOMIC DNA]</scope>
    <source>
        <strain evidence="5 6">Oil-RF-744-WCA-WT-10</strain>
    </source>
</reference>
<gene>
    <name evidence="5" type="ORF">FYJ29_10185</name>
</gene>
<dbReference type="PANTHER" id="PTHR43434:SF1">
    <property type="entry name" value="PHOSPHOGLYCOLATE PHOSPHATASE"/>
    <property type="match status" value="1"/>
</dbReference>
<evidence type="ECO:0000313" key="5">
    <source>
        <dbReference type="EMBL" id="MSS18121.1"/>
    </source>
</evidence>
<dbReference type="InterPro" id="IPR023214">
    <property type="entry name" value="HAD_sf"/>
</dbReference>
<dbReference type="InterPro" id="IPR050155">
    <property type="entry name" value="HAD-like_hydrolase_sf"/>
</dbReference>
<dbReference type="Gene3D" id="1.10.150.240">
    <property type="entry name" value="Putative phosphatase, domain 2"/>
    <property type="match status" value="1"/>
</dbReference>
<dbReference type="EC" id="3.1.3.18" evidence="4"/>
<dbReference type="Pfam" id="PF13419">
    <property type="entry name" value="HAD_2"/>
    <property type="match status" value="1"/>
</dbReference>
<keyword evidence="6" id="KW-1185">Reference proteome</keyword>
<protein>
    <recommendedName>
        <fullName evidence="4">phosphoglycolate phosphatase</fullName>
        <ecNumber evidence="4">3.1.3.18</ecNumber>
    </recommendedName>
</protein>
<dbReference type="GO" id="GO:0006281">
    <property type="term" value="P:DNA repair"/>
    <property type="evidence" value="ECO:0007669"/>
    <property type="project" value="TreeGrafter"/>
</dbReference>
<evidence type="ECO:0000256" key="1">
    <source>
        <dbReference type="ARBA" id="ARBA00000830"/>
    </source>
</evidence>
<dbReference type="InterPro" id="IPR036412">
    <property type="entry name" value="HAD-like_sf"/>
</dbReference>
<dbReference type="SFLD" id="SFLDG01129">
    <property type="entry name" value="C1.5:_HAD__Beta-PGM__Phosphata"/>
    <property type="match status" value="1"/>
</dbReference>
<comment type="caution">
    <text evidence="5">The sequence shown here is derived from an EMBL/GenBank/DDBJ whole genome shotgun (WGS) entry which is preliminary data.</text>
</comment>
<sequence>MKKKLVIFDLDGTLLNTIEDLGNAANYALHKNGYATHSMASYPFFVGNGVRRLIERVLPEDRRDIETVERLLKDFKEYYNEHLTDCTKPYPGIEDMLLGLRAKGVKVAVASNKYQAAAERIVAHYYGNVDFAAVEGQKEGVKTKPDPSIVFGILAKTKVAKADVLYVGDSGVDMETARRACVDSAGVTWGFRPEKELIEYHAGTIVNSPDQILSLVETGLPLG</sequence>
<dbReference type="RefSeq" id="WP_154327065.1">
    <property type="nucleotide sequence ID" value="NZ_CP045696.1"/>
</dbReference>
<dbReference type="InterPro" id="IPR041492">
    <property type="entry name" value="HAD_2"/>
</dbReference>
<dbReference type="InterPro" id="IPR023198">
    <property type="entry name" value="PGP-like_dom2"/>
</dbReference>
<comment type="similarity">
    <text evidence="3">Belongs to the HAD-like hydrolase superfamily. CbbY/CbbZ/Gph/YieH family.</text>
</comment>
<dbReference type="GO" id="GO:0005829">
    <property type="term" value="C:cytosol"/>
    <property type="evidence" value="ECO:0007669"/>
    <property type="project" value="TreeGrafter"/>
</dbReference>
<keyword evidence="5" id="KW-0378">Hydrolase</keyword>
<evidence type="ECO:0000313" key="6">
    <source>
        <dbReference type="Proteomes" id="UP000483362"/>
    </source>
</evidence>
<dbReference type="EMBL" id="VULT01000016">
    <property type="protein sequence ID" value="MSS18121.1"/>
    <property type="molecule type" value="Genomic_DNA"/>
</dbReference>
<dbReference type="AlphaFoldDB" id="A0A6L5XD04"/>
<dbReference type="Gene3D" id="3.40.50.1000">
    <property type="entry name" value="HAD superfamily/HAD-like"/>
    <property type="match status" value="1"/>
</dbReference>